<dbReference type="STRING" id="1121298.SAMN05444401_2135"/>
<dbReference type="InterPro" id="IPR050708">
    <property type="entry name" value="T6SS_VgrG/RHS"/>
</dbReference>
<sequence>MKYYYNELNELVREDNEVLNKTIVYSYDDGGNIKSKKEYSYSTGIPTTETSVNSYTYDSNWKDKLTIYNGKAVTYDEIGNPKTYNNYTYTWERGRALKSISGNGLSTSYKYNDEGIRIEKTVNNVNTKYYLSGDKVVFEDNGTDKIYYTYEAAERIASMNLNGIEYYYIRNAQGDVIGLFDKNGVTVASYTYDSWGKLISIKDQNGVDVTNTVTHVGYKNPYRYRGYRYDTETGVYYLQSRYYNPEWGRFINADGLVGETGDLIGHNLFAYCKNNPVNMEDGNGFKAMPVAYMDDFKIVIVLIASAITFLYVQQQIVNTTIKNTARSVTNNIKNKTKSVISRAKAEVNTKSKTKTKEKTKVQNKEVLEEQGALDKLGKELEFKFRKNGKRITEEEANIIDDWCKEYGVLQHHGTDLGKDNHWDYGNHTHIRGRHIPFE</sequence>
<proteinExistence type="predicted"/>
<dbReference type="AlphaFoldDB" id="A0A1M6GIZ3"/>
<keyword evidence="2" id="KW-1185">Reference proteome</keyword>
<evidence type="ECO:0000313" key="1">
    <source>
        <dbReference type="EMBL" id="SHJ09914.1"/>
    </source>
</evidence>
<name>A0A1M6GIZ3_9CLOT</name>
<dbReference type="NCBIfam" id="TIGR03696">
    <property type="entry name" value="Rhs_assc_core"/>
    <property type="match status" value="1"/>
</dbReference>
<dbReference type="InterPro" id="IPR022385">
    <property type="entry name" value="Rhs_assc_core"/>
</dbReference>
<reference evidence="1 2" key="1">
    <citation type="submission" date="2016-11" db="EMBL/GenBank/DDBJ databases">
        <authorList>
            <person name="Jaros S."/>
            <person name="Januszkiewicz K."/>
            <person name="Wedrychowicz H."/>
        </authorList>
    </citation>
    <scope>NUCLEOTIDE SEQUENCE [LARGE SCALE GENOMIC DNA]</scope>
    <source>
        <strain evidence="1 2">DSM 21864</strain>
    </source>
</reference>
<organism evidence="1 2">
    <name type="scientific">Clostridium amylolyticum</name>
    <dbReference type="NCBI Taxonomy" id="1121298"/>
    <lineage>
        <taxon>Bacteria</taxon>
        <taxon>Bacillati</taxon>
        <taxon>Bacillota</taxon>
        <taxon>Clostridia</taxon>
        <taxon>Eubacteriales</taxon>
        <taxon>Clostridiaceae</taxon>
        <taxon>Clostridium</taxon>
    </lineage>
</organism>
<dbReference type="PANTHER" id="PTHR32305:SF17">
    <property type="entry name" value="TRNA NUCLEASE WAPA"/>
    <property type="match status" value="1"/>
</dbReference>
<gene>
    <name evidence="1" type="ORF">SAMN05444401_2135</name>
</gene>
<accession>A0A1M6GIZ3</accession>
<evidence type="ECO:0000313" key="2">
    <source>
        <dbReference type="Proteomes" id="UP000184080"/>
    </source>
</evidence>
<dbReference type="InterPro" id="IPR006530">
    <property type="entry name" value="YD"/>
</dbReference>
<protein>
    <submittedName>
        <fullName evidence="1">RHS repeat-associated core domain-containing protein</fullName>
    </submittedName>
</protein>
<dbReference type="Gene3D" id="2.180.10.10">
    <property type="entry name" value="RHS repeat-associated core"/>
    <property type="match status" value="1"/>
</dbReference>
<dbReference type="EMBL" id="FQZO01000003">
    <property type="protein sequence ID" value="SHJ09914.1"/>
    <property type="molecule type" value="Genomic_DNA"/>
</dbReference>
<dbReference type="Proteomes" id="UP000184080">
    <property type="component" value="Unassembled WGS sequence"/>
</dbReference>
<dbReference type="PANTHER" id="PTHR32305">
    <property type="match status" value="1"/>
</dbReference>
<dbReference type="NCBIfam" id="TIGR01643">
    <property type="entry name" value="YD_repeat_2x"/>
    <property type="match status" value="1"/>
</dbReference>